<gene>
    <name evidence="1" type="ORF">GCM10010841_27170</name>
</gene>
<evidence type="ECO:0000313" key="2">
    <source>
        <dbReference type="Proteomes" id="UP000661918"/>
    </source>
</evidence>
<evidence type="ECO:0008006" key="3">
    <source>
        <dbReference type="Google" id="ProtNLM"/>
    </source>
</evidence>
<sequence>MKNAPLTLEFGTVRLPVSADGFLHAPSALAQLGLKDDAGWPALAAEHDLTSPPRDFGAGAEPTLSLPEFARLAFVLDTPGARRWRRRAQDLLARALAGDVRLSAQIAERNADPEARRWLAARLESTDARRELMSTVARHGGEGNVYGQLGSISNRSVLGVDSATIRRERGVKATRDGLNSTELLRLAYLDTATARAIQERGAHGNAAILRLHEHVARHERRGWEAPLQAGPSPQAG</sequence>
<dbReference type="RefSeq" id="WP_188904895.1">
    <property type="nucleotide sequence ID" value="NZ_BMOM01000028.1"/>
</dbReference>
<dbReference type="EMBL" id="BMOM01000028">
    <property type="protein sequence ID" value="GGM17564.1"/>
    <property type="molecule type" value="Genomic_DNA"/>
</dbReference>
<keyword evidence="2" id="KW-1185">Reference proteome</keyword>
<dbReference type="Proteomes" id="UP000661918">
    <property type="component" value="Unassembled WGS sequence"/>
</dbReference>
<reference evidence="2" key="1">
    <citation type="journal article" date="2019" name="Int. J. Syst. Evol. Microbiol.">
        <title>The Global Catalogue of Microorganisms (GCM) 10K type strain sequencing project: providing services to taxonomists for standard genome sequencing and annotation.</title>
        <authorList>
            <consortium name="The Broad Institute Genomics Platform"/>
            <consortium name="The Broad Institute Genome Sequencing Center for Infectious Disease"/>
            <person name="Wu L."/>
            <person name="Ma J."/>
        </authorList>
    </citation>
    <scope>NUCLEOTIDE SEQUENCE [LARGE SCALE GENOMIC DNA]</scope>
    <source>
        <strain evidence="2">JCM 15443</strain>
    </source>
</reference>
<protein>
    <recommendedName>
        <fullName evidence="3">DNA damage response protein DdrC</fullName>
    </recommendedName>
</protein>
<name>A0ABQ2GYF0_9DEIO</name>
<dbReference type="NCBIfam" id="NF033622">
    <property type="entry name" value="repair_DdrC"/>
    <property type="match status" value="1"/>
</dbReference>
<evidence type="ECO:0000313" key="1">
    <source>
        <dbReference type="EMBL" id="GGM17564.1"/>
    </source>
</evidence>
<proteinExistence type="predicted"/>
<accession>A0ABQ2GYF0</accession>
<organism evidence="1 2">
    <name type="scientific">Deinococcus aerophilus</name>
    <dbReference type="NCBI Taxonomy" id="522488"/>
    <lineage>
        <taxon>Bacteria</taxon>
        <taxon>Thermotogati</taxon>
        <taxon>Deinococcota</taxon>
        <taxon>Deinococci</taxon>
        <taxon>Deinococcales</taxon>
        <taxon>Deinococcaceae</taxon>
        <taxon>Deinococcus</taxon>
    </lineage>
</organism>
<comment type="caution">
    <text evidence="1">The sequence shown here is derived from an EMBL/GenBank/DDBJ whole genome shotgun (WGS) entry which is preliminary data.</text>
</comment>